<dbReference type="RefSeq" id="WP_016454951.1">
    <property type="nucleotide sequence ID" value="NZ_KE150269.1"/>
</dbReference>
<dbReference type="Proteomes" id="UP000014417">
    <property type="component" value="Unassembled WGS sequence"/>
</dbReference>
<accession>S2W774</accession>
<comment type="caution">
    <text evidence="2">The sequence shown here is derived from an EMBL/GenBank/DDBJ whole genome shotgun (WGS) entry which is preliminary data.</text>
</comment>
<reference evidence="2 3" key="1">
    <citation type="submission" date="2013-04" db="EMBL/GenBank/DDBJ databases">
        <title>The Genome Sequence of Propionimicrobium lymphophilum ACS-093-V-SCH5.</title>
        <authorList>
            <consortium name="The Broad Institute Genomics Platform"/>
            <person name="Earl A."/>
            <person name="Ward D."/>
            <person name="Feldgarden M."/>
            <person name="Gevers D."/>
            <person name="Saerens B."/>
            <person name="Vaneechoutte M."/>
            <person name="Walker B."/>
            <person name="Young S."/>
            <person name="Zeng Q."/>
            <person name="Gargeya S."/>
            <person name="Fitzgerald M."/>
            <person name="Haas B."/>
            <person name="Abouelleil A."/>
            <person name="Allen A.W."/>
            <person name="Alvarado L."/>
            <person name="Arachchi H.M."/>
            <person name="Berlin A.M."/>
            <person name="Chapman S.B."/>
            <person name="Gainer-Dewar J."/>
            <person name="Goldberg J."/>
            <person name="Griggs A."/>
            <person name="Gujja S."/>
            <person name="Hansen M."/>
            <person name="Howarth C."/>
            <person name="Imamovic A."/>
            <person name="Ireland A."/>
            <person name="Larimer J."/>
            <person name="McCowan C."/>
            <person name="Murphy C."/>
            <person name="Pearson M."/>
            <person name="Poon T.W."/>
            <person name="Priest M."/>
            <person name="Roberts A."/>
            <person name="Saif S."/>
            <person name="Shea T."/>
            <person name="Sisk P."/>
            <person name="Sykes S."/>
            <person name="Wortman J."/>
            <person name="Nusbaum C."/>
            <person name="Birren B."/>
        </authorList>
    </citation>
    <scope>NUCLEOTIDE SEQUENCE [LARGE SCALE GENOMIC DNA]</scope>
    <source>
        <strain evidence="2 3">ACS-093-V-SCH5</strain>
    </source>
</reference>
<gene>
    <name evidence="2" type="ORF">HMPREF9306_00090</name>
</gene>
<evidence type="ECO:0000256" key="1">
    <source>
        <dbReference type="SAM" id="Phobius"/>
    </source>
</evidence>
<feature type="transmembrane region" description="Helical" evidence="1">
    <location>
        <begin position="48"/>
        <end position="69"/>
    </location>
</feature>
<evidence type="ECO:0000313" key="2">
    <source>
        <dbReference type="EMBL" id="EPD34055.1"/>
    </source>
</evidence>
<sequence length="72" mass="7651">MAIDEKHPRLQQAQVEPVDADGVNCFVVGLVACLVLLAVLLLTSAPAWQVHSALAGLAVGAVGLGYCLWRRR</sequence>
<proteinExistence type="predicted"/>
<keyword evidence="1" id="KW-0812">Transmembrane</keyword>
<dbReference type="EMBL" id="AGZR01000001">
    <property type="protein sequence ID" value="EPD34055.1"/>
    <property type="molecule type" value="Genomic_DNA"/>
</dbReference>
<dbReference type="HOGENOM" id="CLU_2719071_0_0_11"/>
<evidence type="ECO:0008006" key="4">
    <source>
        <dbReference type="Google" id="ProtNLM"/>
    </source>
</evidence>
<keyword evidence="3" id="KW-1185">Reference proteome</keyword>
<keyword evidence="1" id="KW-1133">Transmembrane helix</keyword>
<name>S2W774_9ACTN</name>
<keyword evidence="1" id="KW-0472">Membrane</keyword>
<protein>
    <recommendedName>
        <fullName evidence="4">DUF2530 domain-containing protein</fullName>
    </recommendedName>
</protein>
<feature type="transmembrane region" description="Helical" evidence="1">
    <location>
        <begin position="21"/>
        <end position="42"/>
    </location>
</feature>
<dbReference type="AlphaFoldDB" id="S2W774"/>
<dbReference type="PROSITE" id="PS51257">
    <property type="entry name" value="PROKAR_LIPOPROTEIN"/>
    <property type="match status" value="1"/>
</dbReference>
<evidence type="ECO:0000313" key="3">
    <source>
        <dbReference type="Proteomes" id="UP000014417"/>
    </source>
</evidence>
<organism evidence="2 3">
    <name type="scientific">Propionimicrobium lymphophilum ACS-093-V-SCH5</name>
    <dbReference type="NCBI Taxonomy" id="883161"/>
    <lineage>
        <taxon>Bacteria</taxon>
        <taxon>Bacillati</taxon>
        <taxon>Actinomycetota</taxon>
        <taxon>Actinomycetes</taxon>
        <taxon>Propionibacteriales</taxon>
        <taxon>Propionibacteriaceae</taxon>
        <taxon>Propionimicrobium</taxon>
    </lineage>
</organism>